<dbReference type="PANTHER" id="PTHR44846:SF17">
    <property type="entry name" value="GNTR-FAMILY TRANSCRIPTIONAL REGULATOR"/>
    <property type="match status" value="1"/>
</dbReference>
<dbReference type="InterPro" id="IPR000524">
    <property type="entry name" value="Tscrpt_reg_HTH_GntR"/>
</dbReference>
<evidence type="ECO:0000259" key="4">
    <source>
        <dbReference type="PROSITE" id="PS50949"/>
    </source>
</evidence>
<accession>A0ABQ3UKH0</accession>
<keyword evidence="1" id="KW-0805">Transcription regulation</keyword>
<evidence type="ECO:0000313" key="5">
    <source>
        <dbReference type="EMBL" id="GHO52887.1"/>
    </source>
</evidence>
<protein>
    <recommendedName>
        <fullName evidence="4">HTH gntR-type domain-containing protein</fullName>
    </recommendedName>
</protein>
<dbReference type="SMART" id="SM00866">
    <property type="entry name" value="UTRA"/>
    <property type="match status" value="1"/>
</dbReference>
<sequence length="244" mass="27222">MTEAKVDVIADVFRQRLLEGEYGTRGRLPSLRLLSKEFDTTNETMNKVIQLLQAEGLLVSRGRAGVFVNSVRTRIPGITSRFDLYLQEQGLTPMEENIEAPGIVPAPEYVAKALGIEPGSEVVRRIRLQGGDDIPFRIAENYYPVTLAGGTVLQWLQSNKYLDVLDAIKGAHGKYVKSISEDVIGRLPTTGEADLLKIVRGAPVLEVQRKSYAQDDKTVIMFNKIVFVASYFVLTYDYTAQHWG</sequence>
<dbReference type="Pfam" id="PF07702">
    <property type="entry name" value="UTRA"/>
    <property type="match status" value="1"/>
</dbReference>
<evidence type="ECO:0000256" key="2">
    <source>
        <dbReference type="ARBA" id="ARBA00023125"/>
    </source>
</evidence>
<dbReference type="Pfam" id="PF00392">
    <property type="entry name" value="GntR"/>
    <property type="match status" value="1"/>
</dbReference>
<dbReference type="InterPro" id="IPR050679">
    <property type="entry name" value="Bact_HTH_transcr_reg"/>
</dbReference>
<evidence type="ECO:0000256" key="1">
    <source>
        <dbReference type="ARBA" id="ARBA00023015"/>
    </source>
</evidence>
<dbReference type="InterPro" id="IPR011663">
    <property type="entry name" value="UTRA"/>
</dbReference>
<keyword evidence="2" id="KW-0238">DNA-binding</keyword>
<dbReference type="InterPro" id="IPR036388">
    <property type="entry name" value="WH-like_DNA-bd_sf"/>
</dbReference>
<gene>
    <name evidence="5" type="ORF">KSB_13620</name>
</gene>
<keyword evidence="3" id="KW-0804">Transcription</keyword>
<dbReference type="RefSeq" id="WP_201369747.1">
    <property type="nucleotide sequence ID" value="NZ_BNJG01000001.1"/>
</dbReference>
<evidence type="ECO:0000256" key="3">
    <source>
        <dbReference type="ARBA" id="ARBA00023163"/>
    </source>
</evidence>
<proteinExistence type="predicted"/>
<dbReference type="EMBL" id="BNJG01000001">
    <property type="protein sequence ID" value="GHO52887.1"/>
    <property type="molecule type" value="Genomic_DNA"/>
</dbReference>
<comment type="caution">
    <text evidence="5">The sequence shown here is derived from an EMBL/GenBank/DDBJ whole genome shotgun (WGS) entry which is preliminary data.</text>
</comment>
<feature type="domain" description="HTH gntR-type" evidence="4">
    <location>
        <begin position="3"/>
        <end position="71"/>
    </location>
</feature>
<dbReference type="InterPro" id="IPR028978">
    <property type="entry name" value="Chorismate_lyase_/UTRA_dom_sf"/>
</dbReference>
<evidence type="ECO:0000313" key="6">
    <source>
        <dbReference type="Proteomes" id="UP000654345"/>
    </source>
</evidence>
<dbReference type="Gene3D" id="3.40.1410.10">
    <property type="entry name" value="Chorismate lyase-like"/>
    <property type="match status" value="1"/>
</dbReference>
<organism evidence="5 6">
    <name type="scientific">Ktedonobacter robiniae</name>
    <dbReference type="NCBI Taxonomy" id="2778365"/>
    <lineage>
        <taxon>Bacteria</taxon>
        <taxon>Bacillati</taxon>
        <taxon>Chloroflexota</taxon>
        <taxon>Ktedonobacteria</taxon>
        <taxon>Ktedonobacterales</taxon>
        <taxon>Ktedonobacteraceae</taxon>
        <taxon>Ktedonobacter</taxon>
    </lineage>
</organism>
<reference evidence="5 6" key="1">
    <citation type="journal article" date="2021" name="Int. J. Syst. Evol. Microbiol.">
        <title>Reticulibacter mediterranei gen. nov., sp. nov., within the new family Reticulibacteraceae fam. nov., and Ktedonospora formicarum gen. nov., sp. nov., Ktedonobacter robiniae sp. nov., Dictyobacter formicarum sp. nov. and Dictyobacter arantiisoli sp. nov., belonging to the class Ktedonobacteria.</title>
        <authorList>
            <person name="Yabe S."/>
            <person name="Zheng Y."/>
            <person name="Wang C.M."/>
            <person name="Sakai Y."/>
            <person name="Abe K."/>
            <person name="Yokota A."/>
            <person name="Donadio S."/>
            <person name="Cavaletti L."/>
            <person name="Monciardini P."/>
        </authorList>
    </citation>
    <scope>NUCLEOTIDE SEQUENCE [LARGE SCALE GENOMIC DNA]</scope>
    <source>
        <strain evidence="5 6">SOSP1-30</strain>
    </source>
</reference>
<dbReference type="PROSITE" id="PS50949">
    <property type="entry name" value="HTH_GNTR"/>
    <property type="match status" value="1"/>
</dbReference>
<dbReference type="Proteomes" id="UP000654345">
    <property type="component" value="Unassembled WGS sequence"/>
</dbReference>
<dbReference type="SUPFAM" id="SSF46785">
    <property type="entry name" value="Winged helix' DNA-binding domain"/>
    <property type="match status" value="1"/>
</dbReference>
<dbReference type="SMART" id="SM00345">
    <property type="entry name" value="HTH_GNTR"/>
    <property type="match status" value="1"/>
</dbReference>
<keyword evidence="6" id="KW-1185">Reference proteome</keyword>
<name>A0ABQ3UKH0_9CHLR</name>
<dbReference type="Gene3D" id="1.10.10.10">
    <property type="entry name" value="Winged helix-like DNA-binding domain superfamily/Winged helix DNA-binding domain"/>
    <property type="match status" value="1"/>
</dbReference>
<dbReference type="InterPro" id="IPR036390">
    <property type="entry name" value="WH_DNA-bd_sf"/>
</dbReference>
<dbReference type="PANTHER" id="PTHR44846">
    <property type="entry name" value="MANNOSYL-D-GLYCERATE TRANSPORT/METABOLISM SYSTEM REPRESSOR MNGR-RELATED"/>
    <property type="match status" value="1"/>
</dbReference>
<dbReference type="SUPFAM" id="SSF64288">
    <property type="entry name" value="Chorismate lyase-like"/>
    <property type="match status" value="1"/>
</dbReference>